<dbReference type="PROSITE" id="PS50848">
    <property type="entry name" value="START"/>
    <property type="match status" value="1"/>
</dbReference>
<evidence type="ECO:0000256" key="7">
    <source>
        <dbReference type="ARBA" id="ARBA00022490"/>
    </source>
</evidence>
<dbReference type="InterPro" id="IPR001849">
    <property type="entry name" value="PH_domain"/>
</dbReference>
<evidence type="ECO:0000256" key="9">
    <source>
        <dbReference type="ARBA" id="ARBA00023034"/>
    </source>
</evidence>
<evidence type="ECO:0000256" key="11">
    <source>
        <dbReference type="ARBA" id="ARBA00023055"/>
    </source>
</evidence>
<dbReference type="SMART" id="SM00233">
    <property type="entry name" value="PH"/>
    <property type="match status" value="1"/>
</dbReference>
<organism evidence="15">
    <name type="scientific">Menopon gallinae</name>
    <name type="common">poultry shaft louse</name>
    <dbReference type="NCBI Taxonomy" id="328185"/>
    <lineage>
        <taxon>Eukaryota</taxon>
        <taxon>Metazoa</taxon>
        <taxon>Ecdysozoa</taxon>
        <taxon>Arthropoda</taxon>
        <taxon>Hexapoda</taxon>
        <taxon>Insecta</taxon>
        <taxon>Pterygota</taxon>
        <taxon>Neoptera</taxon>
        <taxon>Paraneoptera</taxon>
        <taxon>Psocodea</taxon>
        <taxon>Troctomorpha</taxon>
        <taxon>Phthiraptera</taxon>
        <taxon>Amblycera</taxon>
        <taxon>Menoponidae</taxon>
        <taxon>Menopon</taxon>
    </lineage>
</organism>
<dbReference type="GO" id="GO:0008289">
    <property type="term" value="F:lipid binding"/>
    <property type="evidence" value="ECO:0007669"/>
    <property type="project" value="InterPro"/>
</dbReference>
<sequence length="582" mass="66787">MADNNQCLNCSDEDEDSEFGYNTSDIQGTLNKWTNYIHGWQPRFIVLKNGTLSYYKSEEDSGFGCRGSISLFKAVIKPHECDECRFDISLNDCTWYLRADSAEERKHWMEVLEGCKAESAYGSENSLKRHGSSVSLQSNTLSSTSASSFKRSRGLKEKIAEIETFQNILFNQMEMLQKYFDKCAEICSDSHLNGHGDSNVIQVNGSKCMYQVNPELGVHAIDFKGEAITFKATTSAVLTTLQHCLDLFTQREELWKKKIEKEIEKRKKIEELYKIVKQEISADKSEVIIQGGPDLEEGPHSKLKDEEFYDAVETSLDKIDEDEEFRELLKSKQILAIQSENLSTNHALWPEIERITSEQIRYALQEDGAGGSNWHLFAEEGEMKLYKREEMVNGMVMDPFKACHVVRGVTGHEVCHYFFSPHVRMEWETTLDSTAVIEKIDEDTLIFYQVHKRIWPASQRDAIFWSHKRAIPNQSDSEGHDIWTVTNQSVDLKEYPANVGKTVRIYLTVCLVCQTFVDPPKNGTTITRDNLRCKITYCSVINPGGWAPAAALRQVYKREYPKFVKRFTAYVVEQCKNKPILF</sequence>
<dbReference type="Gene3D" id="3.30.530.20">
    <property type="match status" value="1"/>
</dbReference>
<accession>A0AAW2ICV1</accession>
<evidence type="ECO:0000256" key="12">
    <source>
        <dbReference type="ARBA" id="ARBA00031527"/>
    </source>
</evidence>
<feature type="domain" description="PH" evidence="13">
    <location>
        <begin position="23"/>
        <end position="117"/>
    </location>
</feature>
<dbReference type="SUPFAM" id="SSF55961">
    <property type="entry name" value="Bet v1-like"/>
    <property type="match status" value="1"/>
</dbReference>
<dbReference type="PROSITE" id="PS50003">
    <property type="entry name" value="PH_DOMAIN"/>
    <property type="match status" value="1"/>
</dbReference>
<evidence type="ECO:0000256" key="8">
    <source>
        <dbReference type="ARBA" id="ARBA00022824"/>
    </source>
</evidence>
<dbReference type="InterPro" id="IPR041952">
    <property type="entry name" value="STARD11_START"/>
</dbReference>
<name>A0AAW2ICV1_9NEOP</name>
<comment type="caution">
    <text evidence="15">The sequence shown here is derived from an EMBL/GenBank/DDBJ whole genome shotgun (WGS) entry which is preliminary data.</text>
</comment>
<evidence type="ECO:0000256" key="1">
    <source>
        <dbReference type="ARBA" id="ARBA00000074"/>
    </source>
</evidence>
<dbReference type="Pfam" id="PF00169">
    <property type="entry name" value="PH"/>
    <property type="match status" value="1"/>
</dbReference>
<evidence type="ECO:0000256" key="4">
    <source>
        <dbReference type="ARBA" id="ARBA00004555"/>
    </source>
</evidence>
<dbReference type="PANTHER" id="PTHR19308">
    <property type="entry name" value="PHOSPHATIDYLCHOLINE TRANSFER PROTEIN"/>
    <property type="match status" value="1"/>
</dbReference>
<evidence type="ECO:0000256" key="10">
    <source>
        <dbReference type="ARBA" id="ARBA00023054"/>
    </source>
</evidence>
<dbReference type="Gene3D" id="2.30.29.30">
    <property type="entry name" value="Pleckstrin-homology domain (PH domain)/Phosphotyrosine-binding domain (PTB)"/>
    <property type="match status" value="1"/>
</dbReference>
<gene>
    <name evidence="15" type="ORF">PYX00_001105</name>
</gene>
<dbReference type="AlphaFoldDB" id="A0AAW2ICV1"/>
<evidence type="ECO:0000259" key="13">
    <source>
        <dbReference type="PROSITE" id="PS50003"/>
    </source>
</evidence>
<keyword evidence="6" id="KW-0813">Transport</keyword>
<keyword evidence="9" id="KW-0333">Golgi apparatus</keyword>
<keyword evidence="8" id="KW-0256">Endoplasmic reticulum</keyword>
<comment type="catalytic activity">
    <reaction evidence="1">
        <text>N-hexadecanoylsphing-4-enine(in) = N-hexadecanoylsphing-4-enine(out)</text>
        <dbReference type="Rhea" id="RHEA:45720"/>
        <dbReference type="ChEBI" id="CHEBI:72959"/>
    </reaction>
</comment>
<comment type="subcellular location">
    <subcellularLocation>
        <location evidence="3">Cytoplasm</location>
    </subcellularLocation>
    <subcellularLocation>
        <location evidence="2">Endoplasmic reticulum</location>
    </subcellularLocation>
    <subcellularLocation>
        <location evidence="4">Golgi apparatus</location>
    </subcellularLocation>
</comment>
<dbReference type="GO" id="GO:0005783">
    <property type="term" value="C:endoplasmic reticulum"/>
    <property type="evidence" value="ECO:0007669"/>
    <property type="project" value="UniProtKB-SubCell"/>
</dbReference>
<dbReference type="CDD" id="cd13283">
    <property type="entry name" value="PH_GPBP"/>
    <property type="match status" value="1"/>
</dbReference>
<dbReference type="InterPro" id="IPR051213">
    <property type="entry name" value="START_lipid_transfer"/>
</dbReference>
<dbReference type="FunFam" id="2.30.29.30:FF:000382">
    <property type="entry name" value="Uncharacterized protein, isoform A"/>
    <property type="match status" value="1"/>
</dbReference>
<dbReference type="SUPFAM" id="SSF50729">
    <property type="entry name" value="PH domain-like"/>
    <property type="match status" value="1"/>
</dbReference>
<dbReference type="FunFam" id="3.30.530.20:FF:000003">
    <property type="entry name" value="Collagen type IV alpha-3-binding protein-like protein"/>
    <property type="match status" value="1"/>
</dbReference>
<evidence type="ECO:0000256" key="3">
    <source>
        <dbReference type="ARBA" id="ARBA00004496"/>
    </source>
</evidence>
<dbReference type="InterPro" id="IPR011993">
    <property type="entry name" value="PH-like_dom_sf"/>
</dbReference>
<keyword evidence="10" id="KW-0175">Coiled coil</keyword>
<evidence type="ECO:0000259" key="14">
    <source>
        <dbReference type="PROSITE" id="PS50848"/>
    </source>
</evidence>
<evidence type="ECO:0000313" key="15">
    <source>
        <dbReference type="EMBL" id="KAL0279581.1"/>
    </source>
</evidence>
<dbReference type="Pfam" id="PF01852">
    <property type="entry name" value="START"/>
    <property type="match status" value="1"/>
</dbReference>
<dbReference type="InterPro" id="IPR023393">
    <property type="entry name" value="START-like_dom_sf"/>
</dbReference>
<evidence type="ECO:0000256" key="6">
    <source>
        <dbReference type="ARBA" id="ARBA00022448"/>
    </source>
</evidence>
<protein>
    <recommendedName>
        <fullName evidence="5">Ceramide transfer protein</fullName>
    </recommendedName>
    <alternativeName>
        <fullName evidence="12">Collagen type IV alpha-3-binding protein</fullName>
    </alternativeName>
</protein>
<keyword evidence="11" id="KW-0445">Lipid transport</keyword>
<feature type="domain" description="START" evidence="14">
    <location>
        <begin position="374"/>
        <end position="580"/>
    </location>
</feature>
<dbReference type="InterPro" id="IPR002913">
    <property type="entry name" value="START_lipid-bd_dom"/>
</dbReference>
<reference evidence="15" key="1">
    <citation type="journal article" date="2024" name="Gigascience">
        <title>Chromosome-level genome of the poultry shaft louse Menopon gallinae provides insight into the host-switching and adaptive evolution of parasitic lice.</title>
        <authorList>
            <person name="Xu Y."/>
            <person name="Ma L."/>
            <person name="Liu S."/>
            <person name="Liang Y."/>
            <person name="Liu Q."/>
            <person name="He Z."/>
            <person name="Tian L."/>
            <person name="Duan Y."/>
            <person name="Cai W."/>
            <person name="Li H."/>
            <person name="Song F."/>
        </authorList>
    </citation>
    <scope>NUCLEOTIDE SEQUENCE</scope>
    <source>
        <strain evidence="15">Cailab_2023a</strain>
    </source>
</reference>
<dbReference type="CDD" id="cd08872">
    <property type="entry name" value="START_STARD11-like"/>
    <property type="match status" value="1"/>
</dbReference>
<dbReference type="SMART" id="SM00234">
    <property type="entry name" value="START"/>
    <property type="match status" value="1"/>
</dbReference>
<evidence type="ECO:0000256" key="5">
    <source>
        <dbReference type="ARBA" id="ARBA00021440"/>
    </source>
</evidence>
<proteinExistence type="predicted"/>
<dbReference type="EMBL" id="JARGDH010000001">
    <property type="protein sequence ID" value="KAL0279581.1"/>
    <property type="molecule type" value="Genomic_DNA"/>
</dbReference>
<dbReference type="PANTHER" id="PTHR19308:SF53">
    <property type="entry name" value="CERAMIDE TRANSFER PROTEIN"/>
    <property type="match status" value="1"/>
</dbReference>
<dbReference type="GO" id="GO:0005794">
    <property type="term" value="C:Golgi apparatus"/>
    <property type="evidence" value="ECO:0007669"/>
    <property type="project" value="UniProtKB-SubCell"/>
</dbReference>
<evidence type="ECO:0000256" key="2">
    <source>
        <dbReference type="ARBA" id="ARBA00004240"/>
    </source>
</evidence>
<dbReference type="GO" id="GO:0035621">
    <property type="term" value="P:ER to Golgi ceramide transport"/>
    <property type="evidence" value="ECO:0007669"/>
    <property type="project" value="TreeGrafter"/>
</dbReference>
<keyword evidence="7" id="KW-0963">Cytoplasm</keyword>